<evidence type="ECO:0000313" key="2">
    <source>
        <dbReference type="Proteomes" id="UP000740926"/>
    </source>
</evidence>
<sequence length="364" mass="37334">MPRLQNPSVDRPTVIIAGSPLVAQAGGDGTRVAVVAPGRAVAGRHVLPGGGVGGIDLQAPRAAVVMHAGIDEGERRRVPVVVDVAVDAAVVAHARTEAEPAQRAGGEGVVGAQRRAFLRHQRHLLAYRSGIGAAPDLGVEAGVAAVHAQALADVPAPFQLGTAHAGLALLDREQGVLRVDGERVVLLDLVRRRGQQQAATLGLVLHAGLELLAGGRHERAPRVVGTDGGLERLRPAHVGAHAIVEQVVHAHPAGEPVIALVGAAGGADALLGIGTDPVLAAGQRDQPAVDADLVLQVQAQRALRLHLARGVVGYLHRRAIHGGVGIDAGRAEQECRGVIVARATVVQPRQHRVLGTAAAEAEGQ</sequence>
<dbReference type="AlphaFoldDB" id="A0A9P6YHR4"/>
<dbReference type="EMBL" id="JAANIU010005248">
    <property type="protein sequence ID" value="KAG1548852.1"/>
    <property type="molecule type" value="Genomic_DNA"/>
</dbReference>
<protein>
    <submittedName>
        <fullName evidence="1">Uncharacterized protein</fullName>
    </submittedName>
</protein>
<comment type="caution">
    <text evidence="1">The sequence shown here is derived from an EMBL/GenBank/DDBJ whole genome shotgun (WGS) entry which is preliminary data.</text>
</comment>
<accession>A0A9P6YHR4</accession>
<gene>
    <name evidence="1" type="ORF">G6F50_013408</name>
</gene>
<reference evidence="1 2" key="1">
    <citation type="journal article" date="2020" name="Microb. Genom.">
        <title>Genetic diversity of clinical and environmental Mucorales isolates obtained from an investigation of mucormycosis cases among solid organ transplant recipients.</title>
        <authorList>
            <person name="Nguyen M.H."/>
            <person name="Kaul D."/>
            <person name="Muto C."/>
            <person name="Cheng S.J."/>
            <person name="Richter R.A."/>
            <person name="Bruno V.M."/>
            <person name="Liu G."/>
            <person name="Beyhan S."/>
            <person name="Sundermann A.J."/>
            <person name="Mounaud S."/>
            <person name="Pasculle A.W."/>
            <person name="Nierman W.C."/>
            <person name="Driscoll E."/>
            <person name="Cumbie R."/>
            <person name="Clancy C.J."/>
            <person name="Dupont C.L."/>
        </authorList>
    </citation>
    <scope>NUCLEOTIDE SEQUENCE [LARGE SCALE GENOMIC DNA]</scope>
    <source>
        <strain evidence="1 2">GL24</strain>
    </source>
</reference>
<keyword evidence="2" id="KW-1185">Reference proteome</keyword>
<name>A0A9P6YHR4_9FUNG</name>
<organism evidence="1 2">
    <name type="scientific">Rhizopus delemar</name>
    <dbReference type="NCBI Taxonomy" id="936053"/>
    <lineage>
        <taxon>Eukaryota</taxon>
        <taxon>Fungi</taxon>
        <taxon>Fungi incertae sedis</taxon>
        <taxon>Mucoromycota</taxon>
        <taxon>Mucoromycotina</taxon>
        <taxon>Mucoromycetes</taxon>
        <taxon>Mucorales</taxon>
        <taxon>Mucorineae</taxon>
        <taxon>Rhizopodaceae</taxon>
        <taxon>Rhizopus</taxon>
    </lineage>
</organism>
<evidence type="ECO:0000313" key="1">
    <source>
        <dbReference type="EMBL" id="KAG1548852.1"/>
    </source>
</evidence>
<dbReference type="Proteomes" id="UP000740926">
    <property type="component" value="Unassembled WGS sequence"/>
</dbReference>
<proteinExistence type="predicted"/>